<dbReference type="Proteomes" id="UP001597545">
    <property type="component" value="Unassembled WGS sequence"/>
</dbReference>
<reference evidence="3" key="1">
    <citation type="journal article" date="2019" name="Int. J. Syst. Evol. Microbiol.">
        <title>The Global Catalogue of Microorganisms (GCM) 10K type strain sequencing project: providing services to taxonomists for standard genome sequencing and annotation.</title>
        <authorList>
            <consortium name="The Broad Institute Genomics Platform"/>
            <consortium name="The Broad Institute Genome Sequencing Center for Infectious Disease"/>
            <person name="Wu L."/>
            <person name="Ma J."/>
        </authorList>
    </citation>
    <scope>NUCLEOTIDE SEQUENCE [LARGE SCALE GENOMIC DNA]</scope>
    <source>
        <strain evidence="3">KCTC 42662</strain>
    </source>
</reference>
<evidence type="ECO:0000313" key="2">
    <source>
        <dbReference type="EMBL" id="MFD2549792.1"/>
    </source>
</evidence>
<sequence length="152" mass="17462">MKKLLILFAFVLGISGTKAQETKPSFEETVNYINNIFKENKHLNINVKANKSVRGGICHAISASKNGKVIFYSHFSEAGIYKEHELFTIFSFNLFDFEKIDMPDDHDWRNILDKNNNSIGLISDLPATYVPKLVNAFKHLRTFCTKEKDPFE</sequence>
<accession>A0ABW5KQB3</accession>
<gene>
    <name evidence="2" type="ORF">ACFSR5_19260</name>
</gene>
<keyword evidence="3" id="KW-1185">Reference proteome</keyword>
<comment type="caution">
    <text evidence="2">The sequence shown here is derived from an EMBL/GenBank/DDBJ whole genome shotgun (WGS) entry which is preliminary data.</text>
</comment>
<proteinExistence type="predicted"/>
<organism evidence="2 3">
    <name type="scientific">Sphingobacterium suaedae</name>
    <dbReference type="NCBI Taxonomy" id="1686402"/>
    <lineage>
        <taxon>Bacteria</taxon>
        <taxon>Pseudomonadati</taxon>
        <taxon>Bacteroidota</taxon>
        <taxon>Sphingobacteriia</taxon>
        <taxon>Sphingobacteriales</taxon>
        <taxon>Sphingobacteriaceae</taxon>
        <taxon>Sphingobacterium</taxon>
    </lineage>
</organism>
<dbReference type="EMBL" id="JBHULR010000020">
    <property type="protein sequence ID" value="MFD2549792.1"/>
    <property type="molecule type" value="Genomic_DNA"/>
</dbReference>
<name>A0ABW5KQB3_9SPHI</name>
<keyword evidence="1" id="KW-0732">Signal</keyword>
<evidence type="ECO:0000256" key="1">
    <source>
        <dbReference type="SAM" id="SignalP"/>
    </source>
</evidence>
<protein>
    <submittedName>
        <fullName evidence="2">Uncharacterized protein</fullName>
    </submittedName>
</protein>
<feature type="chain" id="PRO_5047384206" evidence="1">
    <location>
        <begin position="20"/>
        <end position="152"/>
    </location>
</feature>
<dbReference type="RefSeq" id="WP_380906109.1">
    <property type="nucleotide sequence ID" value="NZ_JBHUEG010000019.1"/>
</dbReference>
<evidence type="ECO:0000313" key="3">
    <source>
        <dbReference type="Proteomes" id="UP001597545"/>
    </source>
</evidence>
<feature type="signal peptide" evidence="1">
    <location>
        <begin position="1"/>
        <end position="19"/>
    </location>
</feature>